<keyword evidence="10 11" id="KW-0472">Membrane</keyword>
<evidence type="ECO:0000256" key="6">
    <source>
        <dbReference type="ARBA" id="ARBA00022692"/>
    </source>
</evidence>
<dbReference type="OrthoDB" id="3849995at2"/>
<dbReference type="PROSITE" id="PS50109">
    <property type="entry name" value="HIS_KIN"/>
    <property type="match status" value="1"/>
</dbReference>
<organism evidence="14 15">
    <name type="scientific">Thermoleophilum album</name>
    <dbReference type="NCBI Taxonomy" id="29539"/>
    <lineage>
        <taxon>Bacteria</taxon>
        <taxon>Bacillati</taxon>
        <taxon>Actinomycetota</taxon>
        <taxon>Thermoleophilia</taxon>
        <taxon>Thermoleophilales</taxon>
        <taxon>Thermoleophilaceae</taxon>
        <taxon>Thermoleophilum</taxon>
    </lineage>
</organism>
<dbReference type="CDD" id="cd00082">
    <property type="entry name" value="HisKA"/>
    <property type="match status" value="1"/>
</dbReference>
<dbReference type="SMART" id="SM00387">
    <property type="entry name" value="HATPase_c"/>
    <property type="match status" value="1"/>
</dbReference>
<evidence type="ECO:0000256" key="2">
    <source>
        <dbReference type="ARBA" id="ARBA00004236"/>
    </source>
</evidence>
<dbReference type="GO" id="GO:0005886">
    <property type="term" value="C:plasma membrane"/>
    <property type="evidence" value="ECO:0007669"/>
    <property type="project" value="UniProtKB-SubCell"/>
</dbReference>
<evidence type="ECO:0000256" key="9">
    <source>
        <dbReference type="ARBA" id="ARBA00023012"/>
    </source>
</evidence>
<dbReference type="InterPro" id="IPR036097">
    <property type="entry name" value="HisK_dim/P_sf"/>
</dbReference>
<keyword evidence="7 14" id="KW-0418">Kinase</keyword>
<keyword evidence="9" id="KW-0902">Two-component regulatory system</keyword>
<keyword evidence="15" id="KW-1185">Reference proteome</keyword>
<dbReference type="InterPro" id="IPR003660">
    <property type="entry name" value="HAMP_dom"/>
</dbReference>
<dbReference type="PANTHER" id="PTHR45436">
    <property type="entry name" value="SENSOR HISTIDINE KINASE YKOH"/>
    <property type="match status" value="1"/>
</dbReference>
<evidence type="ECO:0000256" key="7">
    <source>
        <dbReference type="ARBA" id="ARBA00022777"/>
    </source>
</evidence>
<feature type="transmembrane region" description="Helical" evidence="11">
    <location>
        <begin position="12"/>
        <end position="33"/>
    </location>
</feature>
<protein>
    <recommendedName>
        <fullName evidence="3">histidine kinase</fullName>
        <ecNumber evidence="3">2.7.13.3</ecNumber>
    </recommendedName>
</protein>
<dbReference type="InterPro" id="IPR036890">
    <property type="entry name" value="HATPase_C_sf"/>
</dbReference>
<name>A0A1H6FYD2_THEAL</name>
<evidence type="ECO:0000313" key="15">
    <source>
        <dbReference type="Proteomes" id="UP000222056"/>
    </source>
</evidence>
<dbReference type="PRINTS" id="PR00344">
    <property type="entry name" value="BCTRLSENSOR"/>
</dbReference>
<dbReference type="Pfam" id="PF02518">
    <property type="entry name" value="HATPase_c"/>
    <property type="match status" value="1"/>
</dbReference>
<dbReference type="InterPro" id="IPR003594">
    <property type="entry name" value="HATPase_dom"/>
</dbReference>
<evidence type="ECO:0000256" key="5">
    <source>
        <dbReference type="ARBA" id="ARBA00022679"/>
    </source>
</evidence>
<dbReference type="Pfam" id="PF00512">
    <property type="entry name" value="HisKA"/>
    <property type="match status" value="1"/>
</dbReference>
<dbReference type="InterPro" id="IPR005467">
    <property type="entry name" value="His_kinase_dom"/>
</dbReference>
<gene>
    <name evidence="14" type="ORF">SAMN02745716_2072</name>
</gene>
<comment type="subcellular location">
    <subcellularLocation>
        <location evidence="2">Cell membrane</location>
    </subcellularLocation>
</comment>
<keyword evidence="8 11" id="KW-1133">Transmembrane helix</keyword>
<dbReference type="AlphaFoldDB" id="A0A1H6FYD2"/>
<reference evidence="15" key="1">
    <citation type="submission" date="2016-10" db="EMBL/GenBank/DDBJ databases">
        <authorList>
            <person name="Varghese N."/>
            <person name="Submissions S."/>
        </authorList>
    </citation>
    <scope>NUCLEOTIDE SEQUENCE [LARGE SCALE GENOMIC DNA]</scope>
    <source>
        <strain evidence="15">ATCC 35263</strain>
    </source>
</reference>
<evidence type="ECO:0000256" key="1">
    <source>
        <dbReference type="ARBA" id="ARBA00000085"/>
    </source>
</evidence>
<dbReference type="SUPFAM" id="SSF55874">
    <property type="entry name" value="ATPase domain of HSP90 chaperone/DNA topoisomerase II/histidine kinase"/>
    <property type="match status" value="1"/>
</dbReference>
<feature type="domain" description="Histidine kinase" evidence="12">
    <location>
        <begin position="236"/>
        <end position="444"/>
    </location>
</feature>
<evidence type="ECO:0000256" key="4">
    <source>
        <dbReference type="ARBA" id="ARBA00022553"/>
    </source>
</evidence>
<dbReference type="EMBL" id="FNWJ01000002">
    <property type="protein sequence ID" value="SEH15806.1"/>
    <property type="molecule type" value="Genomic_DNA"/>
</dbReference>
<dbReference type="Proteomes" id="UP000222056">
    <property type="component" value="Unassembled WGS sequence"/>
</dbReference>
<dbReference type="Gene3D" id="3.30.565.10">
    <property type="entry name" value="Histidine kinase-like ATPase, C-terminal domain"/>
    <property type="match status" value="1"/>
</dbReference>
<evidence type="ECO:0000256" key="3">
    <source>
        <dbReference type="ARBA" id="ARBA00012438"/>
    </source>
</evidence>
<evidence type="ECO:0000259" key="13">
    <source>
        <dbReference type="PROSITE" id="PS50885"/>
    </source>
</evidence>
<dbReference type="PROSITE" id="PS50885">
    <property type="entry name" value="HAMP"/>
    <property type="match status" value="1"/>
</dbReference>
<dbReference type="InterPro" id="IPR004358">
    <property type="entry name" value="Sig_transdc_His_kin-like_C"/>
</dbReference>
<dbReference type="SMART" id="SM00388">
    <property type="entry name" value="HisKA"/>
    <property type="match status" value="1"/>
</dbReference>
<dbReference type="InterPro" id="IPR050428">
    <property type="entry name" value="TCS_sensor_his_kinase"/>
</dbReference>
<sequence>MRPLTLRTRLTLALLTGAIVGLTVLTAAFNLVFSVTLNRDATALARERASSLADLAASELASGERLRPETRAGVGQPGWIFANGRELVRPRAAPVDEQAARQLARSGRSTIKVSTINVLLAAEPIRVGKRAVGRAVAVVSLDPYERVREETLVGSILFSLLLVAAITAAGRYLIAAALRPVARMTDRAAEWSERDLERRFALGEPRDELTRLAATLDRLLDRLVQSLRREQRFSAELAHELRTPLAGMIAQAQLALRGQREADSYRRALADVLESARRMSACLDALLTAERAETSLKHGRSELGECAAAVAESHRPLAARAGVDIEVEPAPERVLVAAEPELVERALSPLVENGCRYGRRRVRVIVRGGSEQATVAVVDDGDGVAPDEVEAVFEPGRRGSQADTDHGGAGLGLALARRLARAAGGDVVARPGPPGRFELRLPRA</sequence>
<dbReference type="Gene3D" id="1.10.287.130">
    <property type="match status" value="1"/>
</dbReference>
<proteinExistence type="predicted"/>
<keyword evidence="4" id="KW-0597">Phosphoprotein</keyword>
<dbReference type="Pfam" id="PF00672">
    <property type="entry name" value="HAMP"/>
    <property type="match status" value="1"/>
</dbReference>
<feature type="domain" description="HAMP" evidence="13">
    <location>
        <begin position="175"/>
        <end position="228"/>
    </location>
</feature>
<comment type="catalytic activity">
    <reaction evidence="1">
        <text>ATP + protein L-histidine = ADP + protein N-phospho-L-histidine.</text>
        <dbReference type="EC" id="2.7.13.3"/>
    </reaction>
</comment>
<accession>A0A1H6FYD2</accession>
<dbReference type="RefSeq" id="WP_093118764.1">
    <property type="nucleotide sequence ID" value="NZ_FNWJ01000002.1"/>
</dbReference>
<dbReference type="SMART" id="SM00304">
    <property type="entry name" value="HAMP"/>
    <property type="match status" value="1"/>
</dbReference>
<dbReference type="SUPFAM" id="SSF158472">
    <property type="entry name" value="HAMP domain-like"/>
    <property type="match status" value="1"/>
</dbReference>
<dbReference type="InterPro" id="IPR003661">
    <property type="entry name" value="HisK_dim/P_dom"/>
</dbReference>
<evidence type="ECO:0000259" key="12">
    <source>
        <dbReference type="PROSITE" id="PS50109"/>
    </source>
</evidence>
<keyword evidence="6 11" id="KW-0812">Transmembrane</keyword>
<keyword evidence="5" id="KW-0808">Transferase</keyword>
<evidence type="ECO:0000256" key="11">
    <source>
        <dbReference type="SAM" id="Phobius"/>
    </source>
</evidence>
<evidence type="ECO:0000256" key="8">
    <source>
        <dbReference type="ARBA" id="ARBA00022989"/>
    </source>
</evidence>
<dbReference type="STRING" id="29539.SAMN02745716_2072"/>
<dbReference type="Gene3D" id="6.10.340.10">
    <property type="match status" value="1"/>
</dbReference>
<evidence type="ECO:0000313" key="14">
    <source>
        <dbReference type="EMBL" id="SEH15806.1"/>
    </source>
</evidence>
<dbReference type="PANTHER" id="PTHR45436:SF5">
    <property type="entry name" value="SENSOR HISTIDINE KINASE TRCS"/>
    <property type="match status" value="1"/>
</dbReference>
<evidence type="ECO:0000256" key="10">
    <source>
        <dbReference type="ARBA" id="ARBA00023136"/>
    </source>
</evidence>
<dbReference type="GO" id="GO:0000155">
    <property type="term" value="F:phosphorelay sensor kinase activity"/>
    <property type="evidence" value="ECO:0007669"/>
    <property type="project" value="InterPro"/>
</dbReference>
<feature type="transmembrane region" description="Helical" evidence="11">
    <location>
        <begin position="152"/>
        <end position="174"/>
    </location>
</feature>
<dbReference type="EC" id="2.7.13.3" evidence="3"/>
<dbReference type="CDD" id="cd06225">
    <property type="entry name" value="HAMP"/>
    <property type="match status" value="1"/>
</dbReference>
<dbReference type="SUPFAM" id="SSF47384">
    <property type="entry name" value="Homodimeric domain of signal transducing histidine kinase"/>
    <property type="match status" value="1"/>
</dbReference>